<dbReference type="InterPro" id="IPR006580">
    <property type="entry name" value="Znf_TTF"/>
</dbReference>
<dbReference type="InParanoid" id="A0A0R0LFN9"/>
<feature type="transmembrane region" description="Helical" evidence="2">
    <location>
        <begin position="671"/>
        <end position="693"/>
    </location>
</feature>
<dbReference type="InterPro" id="IPR025398">
    <property type="entry name" value="DUF4371"/>
</dbReference>
<dbReference type="PANTHER" id="PTHR11697">
    <property type="entry name" value="GENERAL TRANSCRIPTION FACTOR 2-RELATED ZINC FINGER PROTEIN"/>
    <property type="match status" value="1"/>
</dbReference>
<protein>
    <recommendedName>
        <fullName evidence="3">TTF-type domain-containing protein</fullName>
    </recommendedName>
</protein>
<dbReference type="OrthoDB" id="1418009at2759"/>
<name>A0A0R0LFN9_SOYBN</name>
<proteinExistence type="predicted"/>
<organism evidence="4">
    <name type="scientific">Glycine max</name>
    <name type="common">Soybean</name>
    <name type="synonym">Glycine hispida</name>
    <dbReference type="NCBI Taxonomy" id="3847"/>
    <lineage>
        <taxon>Eukaryota</taxon>
        <taxon>Viridiplantae</taxon>
        <taxon>Streptophyta</taxon>
        <taxon>Embryophyta</taxon>
        <taxon>Tracheophyta</taxon>
        <taxon>Spermatophyta</taxon>
        <taxon>Magnoliopsida</taxon>
        <taxon>eudicotyledons</taxon>
        <taxon>Gunneridae</taxon>
        <taxon>Pentapetalae</taxon>
        <taxon>rosids</taxon>
        <taxon>fabids</taxon>
        <taxon>Fabales</taxon>
        <taxon>Fabaceae</taxon>
        <taxon>Papilionoideae</taxon>
        <taxon>50 kb inversion clade</taxon>
        <taxon>NPAAA clade</taxon>
        <taxon>indigoferoid/millettioid clade</taxon>
        <taxon>Phaseoleae</taxon>
        <taxon>Glycine</taxon>
        <taxon>Glycine subgen. Soja</taxon>
    </lineage>
</organism>
<evidence type="ECO:0000313" key="5">
    <source>
        <dbReference type="EnsemblPlants" id="KRH74980"/>
    </source>
</evidence>
<keyword evidence="2" id="KW-0812">Transmembrane</keyword>
<accession>A0A0R0LFN9</accession>
<feature type="domain" description="TTF-type" evidence="3">
    <location>
        <begin position="83"/>
        <end position="197"/>
    </location>
</feature>
<feature type="region of interest" description="Disordered" evidence="1">
    <location>
        <begin position="1"/>
        <end position="23"/>
    </location>
</feature>
<sequence>MDRFLKRKLPSNEQQSSSKSCESSLQQQQIEINLEDLSSDLEKRIKISAYHPNDRDKIRRAYLQRGPCQPTQHNFPQRKIGKSLRRFCPSWFNEFGNWLEYSIEKDVAFCLCCYLFRHDFGKQSGGDTFVIEGFTNWNKKERLSSHVGGPNSAHNIGIVISKQSEQVRDLYRRRLTASIDCIRFLLKQGLAFRGHDESTNSANQGNFLELLRFLAKHNESINHVVLENAPENHQLIAPKIQKDIVNAAALETTNAIITDLEDELFAIIVDEARDISNKEQMAIALRYVNKKESIVERFFGMVHVKDTTTLSLKMAIDELFCKHGLSISRIRGQGYDGASNMQGEFSGLKSLILKENSSAFYVHYFAHQLQLTLVVVAKNHIQVASLFNLVSTLLNVVGGSCKRHNMLREKQINYVREALGKGEIPSGQGLNQETSLKRAVDTRWGSHYATLINLILMYSSIIDVLEIIKEDGSNADQRAEANDLLHLLEDFDFAFKLHLMKNVLGISNELSQALQRKDQDIINAMNLVNITKLRLQTMRDNGWESLLQEGRSRRGGKAQAITTEHHYRVELFYTVVDMQLQELNDRFTETNTRLLFCMDCLNPTNLFSAFDKTRLIEFTKFYPCEFSVINLVMLDNQLETYIIDMRSNVEFSSLKGIKNLSEKLVETGRHLVYPLIYLLLKLAMILLVATSIVEKAFSAMKIVKNRLRNRLGDAWMNDCLVTYIEKDVFNKIDNEQIIQRFQNMKSHR</sequence>
<evidence type="ECO:0000256" key="2">
    <source>
        <dbReference type="SAM" id="Phobius"/>
    </source>
</evidence>
<evidence type="ECO:0000256" key="1">
    <source>
        <dbReference type="SAM" id="MobiDB-lite"/>
    </source>
</evidence>
<dbReference type="Gramene" id="KRH74980">
    <property type="protein sequence ID" value="KRH74980"/>
    <property type="gene ID" value="GLYMA_01G054700"/>
</dbReference>
<evidence type="ECO:0000313" key="6">
    <source>
        <dbReference type="Proteomes" id="UP000008827"/>
    </source>
</evidence>
<reference evidence="5" key="2">
    <citation type="submission" date="2018-02" db="UniProtKB">
        <authorList>
            <consortium name="EnsemblPlants"/>
        </authorList>
    </citation>
    <scope>IDENTIFICATION</scope>
    <source>
        <strain evidence="5">Williams 82</strain>
    </source>
</reference>
<evidence type="ECO:0000313" key="4">
    <source>
        <dbReference type="EMBL" id="KRH74980.1"/>
    </source>
</evidence>
<reference evidence="4 5" key="1">
    <citation type="journal article" date="2010" name="Nature">
        <title>Genome sequence of the palaeopolyploid soybean.</title>
        <authorList>
            <person name="Schmutz J."/>
            <person name="Cannon S.B."/>
            <person name="Schlueter J."/>
            <person name="Ma J."/>
            <person name="Mitros T."/>
            <person name="Nelson W."/>
            <person name="Hyten D.L."/>
            <person name="Song Q."/>
            <person name="Thelen J.J."/>
            <person name="Cheng J."/>
            <person name="Xu D."/>
            <person name="Hellsten U."/>
            <person name="May G.D."/>
            <person name="Yu Y."/>
            <person name="Sakurai T."/>
            <person name="Umezawa T."/>
            <person name="Bhattacharyya M.K."/>
            <person name="Sandhu D."/>
            <person name="Valliyodan B."/>
            <person name="Lindquist E."/>
            <person name="Peto M."/>
            <person name="Grant D."/>
            <person name="Shu S."/>
            <person name="Goodstein D."/>
            <person name="Barry K."/>
            <person name="Futrell-Griggs M."/>
            <person name="Abernathy B."/>
            <person name="Du J."/>
            <person name="Tian Z."/>
            <person name="Zhu L."/>
            <person name="Gill N."/>
            <person name="Joshi T."/>
            <person name="Libault M."/>
            <person name="Sethuraman A."/>
            <person name="Zhang X.-C."/>
            <person name="Shinozaki K."/>
            <person name="Nguyen H.T."/>
            <person name="Wing R.A."/>
            <person name="Cregan P."/>
            <person name="Specht J."/>
            <person name="Grimwood J."/>
            <person name="Rokhsar D."/>
            <person name="Stacey G."/>
            <person name="Shoemaker R.C."/>
            <person name="Jackson S.A."/>
        </authorList>
    </citation>
    <scope>NUCLEOTIDE SEQUENCE [LARGE SCALE GENOMIC DNA]</scope>
    <source>
        <strain evidence="5">cv. Williams 82</strain>
        <tissue evidence="4">Callus</tissue>
    </source>
</reference>
<dbReference type="InterPro" id="IPR012337">
    <property type="entry name" value="RNaseH-like_sf"/>
</dbReference>
<dbReference type="InterPro" id="IPR055298">
    <property type="entry name" value="AtLOH3-like"/>
</dbReference>
<dbReference type="EMBL" id="CM000834">
    <property type="protein sequence ID" value="KRH74980.1"/>
    <property type="molecule type" value="Genomic_DNA"/>
</dbReference>
<dbReference type="AlphaFoldDB" id="A0A0R0LFN9"/>
<dbReference type="Proteomes" id="UP000008827">
    <property type="component" value="Chromosome 1"/>
</dbReference>
<reference evidence="4" key="3">
    <citation type="submission" date="2018-07" db="EMBL/GenBank/DDBJ databases">
        <title>WGS assembly of Glycine max.</title>
        <authorList>
            <person name="Schmutz J."/>
            <person name="Cannon S."/>
            <person name="Schlueter J."/>
            <person name="Ma J."/>
            <person name="Mitros T."/>
            <person name="Nelson W."/>
            <person name="Hyten D."/>
            <person name="Song Q."/>
            <person name="Thelen J."/>
            <person name="Cheng J."/>
            <person name="Xu D."/>
            <person name="Hellsten U."/>
            <person name="May G."/>
            <person name="Yu Y."/>
            <person name="Sakurai T."/>
            <person name="Umezawa T."/>
            <person name="Bhattacharyya M."/>
            <person name="Sandhu D."/>
            <person name="Valliyodan B."/>
            <person name="Lindquist E."/>
            <person name="Peto M."/>
            <person name="Grant D."/>
            <person name="Shu S."/>
            <person name="Goodstein D."/>
            <person name="Barry K."/>
            <person name="Futrell-Griggs M."/>
            <person name="Abernathy B."/>
            <person name="Du J."/>
            <person name="Tian Z."/>
            <person name="Zhu L."/>
            <person name="Gill N."/>
            <person name="Joshi T."/>
            <person name="Libault M."/>
            <person name="Sethuraman A."/>
            <person name="Zhang X."/>
            <person name="Shinozaki K."/>
            <person name="Nguyen H."/>
            <person name="Wing R."/>
            <person name="Cregan P."/>
            <person name="Specht J."/>
            <person name="Grimwood J."/>
            <person name="Rokhsar D."/>
            <person name="Stacey G."/>
            <person name="Shoemaker R."/>
            <person name="Jackson S."/>
        </authorList>
    </citation>
    <scope>NUCLEOTIDE SEQUENCE</scope>
    <source>
        <tissue evidence="4">Callus</tissue>
    </source>
</reference>
<dbReference type="PANTHER" id="PTHR11697:SF230">
    <property type="entry name" value="ZINC FINGER, MYM DOMAIN CONTAINING 1"/>
    <property type="match status" value="1"/>
</dbReference>
<keyword evidence="2" id="KW-0472">Membrane</keyword>
<dbReference type="PaxDb" id="3847-GLYMA01G06671.1"/>
<gene>
    <name evidence="4" type="ORF">GLYMA_01G054700</name>
</gene>
<feature type="compositionally biased region" description="Low complexity" evidence="1">
    <location>
        <begin position="14"/>
        <end position="23"/>
    </location>
</feature>
<dbReference type="FunCoup" id="A0A0R0LFN9">
    <property type="interactions" value="2833"/>
</dbReference>
<evidence type="ECO:0000259" key="3">
    <source>
        <dbReference type="SMART" id="SM00597"/>
    </source>
</evidence>
<keyword evidence="2" id="KW-1133">Transmembrane helix</keyword>
<dbReference type="SUPFAM" id="SSF53098">
    <property type="entry name" value="Ribonuclease H-like"/>
    <property type="match status" value="1"/>
</dbReference>
<dbReference type="SMART" id="SM00597">
    <property type="entry name" value="ZnF_TTF"/>
    <property type="match status" value="1"/>
</dbReference>
<dbReference type="OMA" id="YCSKAQQ"/>
<dbReference type="Pfam" id="PF14291">
    <property type="entry name" value="DUF4371"/>
    <property type="match status" value="1"/>
</dbReference>
<keyword evidence="6" id="KW-1185">Reference proteome</keyword>
<dbReference type="EnsemblPlants" id="KRH74980">
    <property type="protein sequence ID" value="KRH74980"/>
    <property type="gene ID" value="GLYMA_01G054700"/>
</dbReference>